<proteinExistence type="predicted"/>
<accession>A0ABU5MX87</accession>
<evidence type="ECO:0000313" key="1">
    <source>
        <dbReference type="EMBL" id="MDZ8118824.1"/>
    </source>
</evidence>
<comment type="caution">
    <text evidence="1">The sequence shown here is derived from an EMBL/GenBank/DDBJ whole genome shotgun (WGS) entry which is preliminary data.</text>
</comment>
<keyword evidence="1" id="KW-0575">Peroxidase</keyword>
<protein>
    <submittedName>
        <fullName evidence="1">OsmC family protein</fullName>
        <ecNumber evidence="1">1.11.1.-</ecNumber>
    </submittedName>
</protein>
<evidence type="ECO:0000313" key="2">
    <source>
        <dbReference type="Proteomes" id="UP001290861"/>
    </source>
</evidence>
<keyword evidence="1" id="KW-0560">Oxidoreductase</keyword>
<reference evidence="1 2" key="1">
    <citation type="journal article" date="2024" name="Appl. Environ. Microbiol.">
        <title>Pontiella agarivorans sp. nov., a novel marine anaerobic bacterium capable of degrading macroalgal polysaccharides and fixing nitrogen.</title>
        <authorList>
            <person name="Liu N."/>
            <person name="Kivenson V."/>
            <person name="Peng X."/>
            <person name="Cui Z."/>
            <person name="Lankiewicz T.S."/>
            <person name="Gosselin K.M."/>
            <person name="English C.J."/>
            <person name="Blair E.M."/>
            <person name="O'Malley M.A."/>
            <person name="Valentine D.L."/>
        </authorList>
    </citation>
    <scope>NUCLEOTIDE SEQUENCE [LARGE SCALE GENOMIC DNA]</scope>
    <source>
        <strain evidence="1 2">NLcol2</strain>
    </source>
</reference>
<dbReference type="RefSeq" id="WP_322608617.1">
    <property type="nucleotide sequence ID" value="NZ_JARVCO010000010.1"/>
</dbReference>
<organism evidence="1 2">
    <name type="scientific">Pontiella agarivorans</name>
    <dbReference type="NCBI Taxonomy" id="3038953"/>
    <lineage>
        <taxon>Bacteria</taxon>
        <taxon>Pseudomonadati</taxon>
        <taxon>Kiritimatiellota</taxon>
        <taxon>Kiritimatiellia</taxon>
        <taxon>Kiritimatiellales</taxon>
        <taxon>Pontiellaceae</taxon>
        <taxon>Pontiella</taxon>
    </lineage>
</organism>
<keyword evidence="2" id="KW-1185">Reference proteome</keyword>
<dbReference type="InterPro" id="IPR003718">
    <property type="entry name" value="OsmC/Ohr_fam"/>
</dbReference>
<dbReference type="GO" id="GO:0004601">
    <property type="term" value="F:peroxidase activity"/>
    <property type="evidence" value="ECO:0007669"/>
    <property type="project" value="UniProtKB-KW"/>
</dbReference>
<dbReference type="InterPro" id="IPR015946">
    <property type="entry name" value="KH_dom-like_a/b"/>
</dbReference>
<dbReference type="PANTHER" id="PTHR42830">
    <property type="entry name" value="OSMOTICALLY INDUCIBLE FAMILY PROTEIN"/>
    <property type="match status" value="1"/>
</dbReference>
<dbReference type="EC" id="1.11.1.-" evidence="1"/>
<dbReference type="Proteomes" id="UP001290861">
    <property type="component" value="Unassembled WGS sequence"/>
</dbReference>
<dbReference type="EMBL" id="JARVCO010000010">
    <property type="protein sequence ID" value="MDZ8118824.1"/>
    <property type="molecule type" value="Genomic_DNA"/>
</dbReference>
<dbReference type="InterPro" id="IPR036102">
    <property type="entry name" value="OsmC/Ohrsf"/>
</dbReference>
<gene>
    <name evidence="1" type="ORF">P9H32_09305</name>
</gene>
<dbReference type="PANTHER" id="PTHR42830:SF2">
    <property type="entry name" value="OSMC_OHR FAMILY PROTEIN"/>
    <property type="match status" value="1"/>
</dbReference>
<dbReference type="Gene3D" id="3.30.300.20">
    <property type="match status" value="1"/>
</dbReference>
<dbReference type="SUPFAM" id="SSF82784">
    <property type="entry name" value="OsmC-like"/>
    <property type="match status" value="1"/>
</dbReference>
<sequence>MWTYQTSVEWKTDKQGTAHCEGKPAIDVATPPEFGGPEGFWTPEDLMTAAVESCIMASALFFLNRGKIGFRSYSSHAAGTMEKGPSGLVFSRISVTVTLELEDAAQADAARKALQQAEKTCPLSNTLSCPVELTLEIQ</sequence>
<dbReference type="Pfam" id="PF02566">
    <property type="entry name" value="OsmC"/>
    <property type="match status" value="1"/>
</dbReference>
<dbReference type="InterPro" id="IPR052707">
    <property type="entry name" value="OsmC_Ohr_Peroxiredoxin"/>
</dbReference>
<name>A0ABU5MX87_9BACT</name>